<dbReference type="AlphaFoldDB" id="T1CAE4"/>
<sequence>MRGRMDGGKPRIPFQVRTIRGSTFNTIGPAVPEFEIEVGKRLLRANHYHDLGGILEVFVLDVYCLRTIPCNALVLDLGAGIGDFSLAASNRLRGGGLILALEPNPTDFQLLRTNLQLNHVRNVIPEECALGREPGLVSLSFKGTSFVARSVPLDDILKSAGSFYSRRSLSHPIFVKMD</sequence>
<dbReference type="InterPro" id="IPR006342">
    <property type="entry name" value="FkbM_mtfrase"/>
</dbReference>
<organism evidence="4">
    <name type="scientific">mine drainage metagenome</name>
    <dbReference type="NCBI Taxonomy" id="410659"/>
    <lineage>
        <taxon>unclassified sequences</taxon>
        <taxon>metagenomes</taxon>
        <taxon>ecological metagenomes</taxon>
    </lineage>
</organism>
<comment type="caution">
    <text evidence="4">The sequence shown here is derived from an EMBL/GenBank/DDBJ whole genome shotgun (WGS) entry which is preliminary data.</text>
</comment>
<evidence type="ECO:0000313" key="4">
    <source>
        <dbReference type="EMBL" id="EQD62549.1"/>
    </source>
</evidence>
<dbReference type="NCBIfam" id="TIGR01444">
    <property type="entry name" value="fkbM_fam"/>
    <property type="match status" value="1"/>
</dbReference>
<feature type="non-terminal residue" evidence="4">
    <location>
        <position position="178"/>
    </location>
</feature>
<dbReference type="GO" id="GO:0032259">
    <property type="term" value="P:methylation"/>
    <property type="evidence" value="ECO:0007669"/>
    <property type="project" value="UniProtKB-KW"/>
</dbReference>
<gene>
    <name evidence="4" type="ORF">B1B_07199</name>
</gene>
<dbReference type="EMBL" id="AUZY01004582">
    <property type="protein sequence ID" value="EQD62549.1"/>
    <property type="molecule type" value="Genomic_DNA"/>
</dbReference>
<dbReference type="InterPro" id="IPR056743">
    <property type="entry name" value="TRM5-TYW2-like_MTfase"/>
</dbReference>
<dbReference type="InterPro" id="IPR029063">
    <property type="entry name" value="SAM-dependent_MTases_sf"/>
</dbReference>
<dbReference type="GO" id="GO:0008168">
    <property type="term" value="F:methyltransferase activity"/>
    <property type="evidence" value="ECO:0007669"/>
    <property type="project" value="UniProtKB-KW"/>
</dbReference>
<reference evidence="4" key="2">
    <citation type="journal article" date="2014" name="ISME J.">
        <title>Microbial stratification in low pH oxic and suboxic macroscopic growths along an acid mine drainage.</title>
        <authorList>
            <person name="Mendez-Garcia C."/>
            <person name="Mesa V."/>
            <person name="Sprenger R.R."/>
            <person name="Richter M."/>
            <person name="Diez M.S."/>
            <person name="Solano J."/>
            <person name="Bargiela R."/>
            <person name="Golyshina O.V."/>
            <person name="Manteca A."/>
            <person name="Ramos J.L."/>
            <person name="Gallego J.R."/>
            <person name="Llorente I."/>
            <person name="Martins Dos Santos V.A."/>
            <person name="Jensen O.N."/>
            <person name="Pelaez A.I."/>
            <person name="Sanchez J."/>
            <person name="Ferrer M."/>
        </authorList>
    </citation>
    <scope>NUCLEOTIDE SEQUENCE</scope>
</reference>
<evidence type="ECO:0000256" key="1">
    <source>
        <dbReference type="ARBA" id="ARBA00022679"/>
    </source>
</evidence>
<dbReference type="Gene3D" id="3.40.50.150">
    <property type="entry name" value="Vaccinia Virus protein VP39"/>
    <property type="match status" value="1"/>
</dbReference>
<keyword evidence="1 4" id="KW-0808">Transferase</keyword>
<proteinExistence type="predicted"/>
<protein>
    <submittedName>
        <fullName evidence="4">Methyltransferase FkbM family</fullName>
    </submittedName>
</protein>
<dbReference type="SUPFAM" id="SSF53335">
    <property type="entry name" value="S-adenosyl-L-methionine-dependent methyltransferases"/>
    <property type="match status" value="1"/>
</dbReference>
<evidence type="ECO:0000259" key="3">
    <source>
        <dbReference type="Pfam" id="PF02475"/>
    </source>
</evidence>
<dbReference type="Pfam" id="PF02475">
    <property type="entry name" value="TRM5-TYW2_MTfase"/>
    <property type="match status" value="1"/>
</dbReference>
<keyword evidence="2" id="KW-0949">S-adenosyl-L-methionine</keyword>
<name>T1CAE4_9ZZZZ</name>
<reference evidence="4" key="1">
    <citation type="submission" date="2013-08" db="EMBL/GenBank/DDBJ databases">
        <authorList>
            <person name="Mendez C."/>
            <person name="Richter M."/>
            <person name="Ferrer M."/>
            <person name="Sanchez J."/>
        </authorList>
    </citation>
    <scope>NUCLEOTIDE SEQUENCE</scope>
</reference>
<feature type="domain" description="TRM5/TYW2-like methyltransferase" evidence="3">
    <location>
        <begin position="71"/>
        <end position="124"/>
    </location>
</feature>
<accession>T1CAE4</accession>
<evidence type="ECO:0000256" key="2">
    <source>
        <dbReference type="ARBA" id="ARBA00022691"/>
    </source>
</evidence>
<keyword evidence="4" id="KW-0489">Methyltransferase</keyword>